<organism evidence="3 4">
    <name type="scientific">Burkholderia plantarii</name>
    <dbReference type="NCBI Taxonomy" id="41899"/>
    <lineage>
        <taxon>Bacteria</taxon>
        <taxon>Pseudomonadati</taxon>
        <taxon>Pseudomonadota</taxon>
        <taxon>Betaproteobacteria</taxon>
        <taxon>Burkholderiales</taxon>
        <taxon>Burkholderiaceae</taxon>
        <taxon>Burkholderia</taxon>
    </lineage>
</organism>
<sequence>MQGKIVNGALAALCAGLFAAHAVAGQSAEILADDAAVVAAASLDPSAPPGSNFNLKPWTLQLPIGASGSVTQVNGDSLAAGYTNQYYFHTDKSDGAMVMMDPTRGWTTSGSQHPRTELRENAIWPTSGANRLDATLIVVQVPKTTTIGQIFQGNGPSKPLCELQVTSGGNVQLLLEDTNQGGASHTYPIAGVTIGKSFTYELSLSGTTIGVKVNGTSKSFTMDSSFDGESFYFKAGNYDQSATSGTPLTTPGTVVKFYALTLTHG</sequence>
<proteinExistence type="predicted"/>
<accession>A0A0B6SBL4</accession>
<evidence type="ECO:0000259" key="2">
    <source>
        <dbReference type="Pfam" id="PF08787"/>
    </source>
</evidence>
<evidence type="ECO:0000256" key="1">
    <source>
        <dbReference type="SAM" id="SignalP"/>
    </source>
</evidence>
<feature type="chain" id="PRO_5002109513" evidence="1">
    <location>
        <begin position="25"/>
        <end position="265"/>
    </location>
</feature>
<dbReference type="Pfam" id="PF08787">
    <property type="entry name" value="Alginate_lyase2"/>
    <property type="match status" value="1"/>
</dbReference>
<reference evidence="3 4" key="2">
    <citation type="journal article" date="2016" name="Appl. Microbiol. Biotechnol.">
        <title>Mutations improving production and secretion of extracellular lipase by Burkholderia glumae PG1.</title>
        <authorList>
            <person name="Knapp A."/>
            <person name="Voget S."/>
            <person name="Gao R."/>
            <person name="Zaburannyi N."/>
            <person name="Krysciak D."/>
            <person name="Breuer M."/>
            <person name="Hauer B."/>
            <person name="Streit W.R."/>
            <person name="Muller R."/>
            <person name="Daniel R."/>
            <person name="Jaeger K.E."/>
        </authorList>
    </citation>
    <scope>NUCLEOTIDE SEQUENCE [LARGE SCALE GENOMIC DNA]</scope>
    <source>
        <strain evidence="3 4">PG1</strain>
    </source>
</reference>
<gene>
    <name evidence="3" type="ORF">BGL_2c26210</name>
</gene>
<reference evidence="4" key="1">
    <citation type="submission" date="2011-03" db="EMBL/GenBank/DDBJ databases">
        <authorList>
            <person name="Voget S."/>
            <person name="Streit W.R."/>
            <person name="Jaeger K.E."/>
            <person name="Daniel R."/>
        </authorList>
    </citation>
    <scope>NUCLEOTIDE SEQUENCE [LARGE SCALE GENOMIC DNA]</scope>
    <source>
        <strain evidence="4">PG1</strain>
    </source>
</reference>
<dbReference type="Proteomes" id="UP000031838">
    <property type="component" value="Chromosome 2"/>
</dbReference>
<dbReference type="InterPro" id="IPR014895">
    <property type="entry name" value="Alginate_lyase_2"/>
</dbReference>
<dbReference type="SUPFAM" id="SSF49899">
    <property type="entry name" value="Concanavalin A-like lectins/glucanases"/>
    <property type="match status" value="1"/>
</dbReference>
<feature type="domain" description="Alginate lyase 2" evidence="2">
    <location>
        <begin position="53"/>
        <end position="264"/>
    </location>
</feature>
<dbReference type="Gene3D" id="2.60.120.200">
    <property type="match status" value="1"/>
</dbReference>
<dbReference type="EMBL" id="CP002581">
    <property type="protein sequence ID" value="AJK50675.1"/>
    <property type="molecule type" value="Genomic_DNA"/>
</dbReference>
<dbReference type="KEGG" id="bgp:BGL_2c26210"/>
<feature type="signal peptide" evidence="1">
    <location>
        <begin position="1"/>
        <end position="24"/>
    </location>
</feature>
<dbReference type="HOGENOM" id="CLU_081538_1_0_4"/>
<keyword evidence="4" id="KW-1185">Reference proteome</keyword>
<dbReference type="AlphaFoldDB" id="A0A0B6SBL4"/>
<name>A0A0B6SBL4_BURPL</name>
<dbReference type="GO" id="GO:0016829">
    <property type="term" value="F:lyase activity"/>
    <property type="evidence" value="ECO:0007669"/>
    <property type="project" value="UniProtKB-KW"/>
</dbReference>
<dbReference type="RefSeq" id="WP_052498515.1">
    <property type="nucleotide sequence ID" value="NZ_CP002581.1"/>
</dbReference>
<protein>
    <submittedName>
        <fullName evidence="3">Putative alginate lyase 2</fullName>
    </submittedName>
</protein>
<dbReference type="OrthoDB" id="1113844at2"/>
<keyword evidence="3" id="KW-0456">Lyase</keyword>
<keyword evidence="1" id="KW-0732">Signal</keyword>
<evidence type="ECO:0000313" key="3">
    <source>
        <dbReference type="EMBL" id="AJK50675.1"/>
    </source>
</evidence>
<dbReference type="InterPro" id="IPR013320">
    <property type="entry name" value="ConA-like_dom_sf"/>
</dbReference>
<evidence type="ECO:0000313" key="4">
    <source>
        <dbReference type="Proteomes" id="UP000031838"/>
    </source>
</evidence>